<evidence type="ECO:0000313" key="6">
    <source>
        <dbReference type="Proteomes" id="UP001642405"/>
    </source>
</evidence>
<comment type="caution">
    <text evidence="5">The sequence shown here is derived from an EMBL/GenBank/DDBJ whole genome shotgun (WGS) entry which is preliminary data.</text>
</comment>
<keyword evidence="4" id="KW-0472">Membrane</keyword>
<dbReference type="PANTHER" id="PTHR31306">
    <property type="entry name" value="ALPHA-1,6-MANNOSYLTRANSFERASE MNN11-RELATED"/>
    <property type="match status" value="1"/>
</dbReference>
<dbReference type="Gene3D" id="3.90.550.10">
    <property type="entry name" value="Spore Coat Polysaccharide Biosynthesis Protein SpsA, Chain A"/>
    <property type="match status" value="1"/>
</dbReference>
<keyword evidence="4" id="KW-1133">Transmembrane helix</keyword>
<dbReference type="Proteomes" id="UP001642405">
    <property type="component" value="Unassembled WGS sequence"/>
</dbReference>
<sequence length="361" mass="40371">MHFAYPPRKNSNAASFKPRAPSRLPLIRRGRKRVLALGALVFFGLIYFLTRPSGRHSGANPWMAAHLKAVGQEGSGSTLPSLGKPPAAGSDGSLYAADFSAATENFASFGKAPTVVVVTVFDETNFHRAYLDTVRENRRQYAKKHGYGTFSPKVGYYDLNGSPLTWTKVVAMRHALTLFPESTYFWFLDQNAFIMNMDMAIESDVMAPAKIDAMMLKDFPVVPPDSIIKTFGHLRGQDVEFLLTQDYDGLSTSSFVIRNGDWARFFFETWFDPLYRSYNFQKAETHALEHIVQWHPTILSKMALVPQRTINAYSKVDHGAKYETGDLSVRVIGCIRTSSAICENEAAPFIQAWRGGEKQAS</sequence>
<keyword evidence="6" id="KW-1185">Reference proteome</keyword>
<gene>
    <name evidence="5" type="primary">MNN11</name>
    <name evidence="5" type="ORF">SCUCBS95973_005285</name>
</gene>
<dbReference type="EMBL" id="CAWUHB010000028">
    <property type="protein sequence ID" value="CAK7223750.1"/>
    <property type="molecule type" value="Genomic_DNA"/>
</dbReference>
<protein>
    <submittedName>
        <fullName evidence="5">Alpha-1,6-mannosyltransferase mnn11</fullName>
    </submittedName>
</protein>
<dbReference type="InterPro" id="IPR029044">
    <property type="entry name" value="Nucleotide-diphossugar_trans"/>
</dbReference>
<dbReference type="InterPro" id="IPR008630">
    <property type="entry name" value="Glyco_trans_34"/>
</dbReference>
<keyword evidence="4" id="KW-0812">Transmembrane</keyword>
<evidence type="ECO:0000256" key="3">
    <source>
        <dbReference type="ARBA" id="ARBA00022679"/>
    </source>
</evidence>
<accession>A0ABP0BVR9</accession>
<comment type="similarity">
    <text evidence="1">Belongs to the glycosyltransferase 34 family.</text>
</comment>
<proteinExistence type="inferred from homology"/>
<keyword evidence="2" id="KW-0328">Glycosyltransferase</keyword>
<reference evidence="5 6" key="1">
    <citation type="submission" date="2024-01" db="EMBL/GenBank/DDBJ databases">
        <authorList>
            <person name="Allen C."/>
            <person name="Tagirdzhanova G."/>
        </authorList>
    </citation>
    <scope>NUCLEOTIDE SEQUENCE [LARGE SCALE GENOMIC DNA]</scope>
</reference>
<evidence type="ECO:0000256" key="2">
    <source>
        <dbReference type="ARBA" id="ARBA00022676"/>
    </source>
</evidence>
<evidence type="ECO:0000256" key="4">
    <source>
        <dbReference type="SAM" id="Phobius"/>
    </source>
</evidence>
<organism evidence="5 6">
    <name type="scientific">Sporothrix curviconia</name>
    <dbReference type="NCBI Taxonomy" id="1260050"/>
    <lineage>
        <taxon>Eukaryota</taxon>
        <taxon>Fungi</taxon>
        <taxon>Dikarya</taxon>
        <taxon>Ascomycota</taxon>
        <taxon>Pezizomycotina</taxon>
        <taxon>Sordariomycetes</taxon>
        <taxon>Sordariomycetidae</taxon>
        <taxon>Ophiostomatales</taxon>
        <taxon>Ophiostomataceae</taxon>
        <taxon>Sporothrix</taxon>
    </lineage>
</organism>
<dbReference type="PANTHER" id="PTHR31306:SF10">
    <property type="entry name" value="ALPHA-1,6-MANNOSYLTRANSFERASE MNN11-RELATED"/>
    <property type="match status" value="1"/>
</dbReference>
<dbReference type="Pfam" id="PF05637">
    <property type="entry name" value="Glyco_transf_34"/>
    <property type="match status" value="1"/>
</dbReference>
<evidence type="ECO:0000313" key="5">
    <source>
        <dbReference type="EMBL" id="CAK7223750.1"/>
    </source>
</evidence>
<feature type="transmembrane region" description="Helical" evidence="4">
    <location>
        <begin position="33"/>
        <end position="50"/>
    </location>
</feature>
<keyword evidence="3" id="KW-0808">Transferase</keyword>
<evidence type="ECO:0000256" key="1">
    <source>
        <dbReference type="ARBA" id="ARBA00005664"/>
    </source>
</evidence>
<name>A0ABP0BVR9_9PEZI</name>